<dbReference type="EMBL" id="CAXAMM010030091">
    <property type="protein sequence ID" value="CAK9065926.1"/>
    <property type="molecule type" value="Genomic_DNA"/>
</dbReference>
<feature type="non-terminal residue" evidence="3">
    <location>
        <position position="1"/>
    </location>
</feature>
<feature type="coiled-coil region" evidence="1">
    <location>
        <begin position="178"/>
        <end position="205"/>
    </location>
</feature>
<keyword evidence="1" id="KW-0175">Coiled coil</keyword>
<sequence length="412" mass="45430">RDLGMHLTRASSPRRSLVLRSLRTTFRAEGQGGKKGAGKGATKQALKSREVKQSEDDAEDKVPTLDLYASPSSIAPPSTTVETPLMPEASGEGTMTSASAALEGIPTRVEKSMGELDHLVAKVKELLADLKSARQEEPTPVKTKLMAQRVSIIGNWQNYKVQTQQFLQKKFDTADAANKKTTLEIAELQMQIKRLQQQLRAHQLTCPGEEPHVAAGSLWRRRAAELQAPGYDPHSRRLRWVGGDESYAGGIGTPSTGIAKERPRLRLASRKALFLSRPGEPGVSFSNASEWRFYDTKSHELWWDEIVCTDLELCSPPFFHERLVELELLPVDLLPDSAATSPLFTTLSLQEMPDSPRALTPGTFMAVGEEAFGTVATFMNEEEMQTWAAVESSPALHGGRFPLFQYALLDST</sequence>
<keyword evidence="4" id="KW-1185">Reference proteome</keyword>
<feature type="region of interest" description="Disordered" evidence="2">
    <location>
        <begin position="23"/>
        <end position="92"/>
    </location>
</feature>
<feature type="compositionally biased region" description="Low complexity" evidence="2">
    <location>
        <begin position="69"/>
        <end position="78"/>
    </location>
</feature>
<reference evidence="3 4" key="1">
    <citation type="submission" date="2024-02" db="EMBL/GenBank/DDBJ databases">
        <authorList>
            <person name="Chen Y."/>
            <person name="Shah S."/>
            <person name="Dougan E. K."/>
            <person name="Thang M."/>
            <person name="Chan C."/>
        </authorList>
    </citation>
    <scope>NUCLEOTIDE SEQUENCE [LARGE SCALE GENOMIC DNA]</scope>
</reference>
<evidence type="ECO:0000256" key="2">
    <source>
        <dbReference type="SAM" id="MobiDB-lite"/>
    </source>
</evidence>
<gene>
    <name evidence="3" type="ORF">SCF082_LOCUS33647</name>
</gene>
<comment type="caution">
    <text evidence="3">The sequence shown here is derived from an EMBL/GenBank/DDBJ whole genome shotgun (WGS) entry which is preliminary data.</text>
</comment>
<name>A0ABP0NQQ2_9DINO</name>
<protein>
    <submittedName>
        <fullName evidence="3">Uncharacterized protein</fullName>
    </submittedName>
</protein>
<feature type="compositionally biased region" description="Basic and acidic residues" evidence="2">
    <location>
        <begin position="47"/>
        <end position="63"/>
    </location>
</feature>
<feature type="compositionally biased region" description="Gly residues" evidence="2">
    <location>
        <begin position="30"/>
        <end position="39"/>
    </location>
</feature>
<evidence type="ECO:0000313" key="4">
    <source>
        <dbReference type="Proteomes" id="UP001642464"/>
    </source>
</evidence>
<proteinExistence type="predicted"/>
<evidence type="ECO:0000313" key="3">
    <source>
        <dbReference type="EMBL" id="CAK9065926.1"/>
    </source>
</evidence>
<evidence type="ECO:0000256" key="1">
    <source>
        <dbReference type="SAM" id="Coils"/>
    </source>
</evidence>
<organism evidence="3 4">
    <name type="scientific">Durusdinium trenchii</name>
    <dbReference type="NCBI Taxonomy" id="1381693"/>
    <lineage>
        <taxon>Eukaryota</taxon>
        <taxon>Sar</taxon>
        <taxon>Alveolata</taxon>
        <taxon>Dinophyceae</taxon>
        <taxon>Suessiales</taxon>
        <taxon>Symbiodiniaceae</taxon>
        <taxon>Durusdinium</taxon>
    </lineage>
</organism>
<accession>A0ABP0NQQ2</accession>
<dbReference type="Proteomes" id="UP001642464">
    <property type="component" value="Unassembled WGS sequence"/>
</dbReference>